<protein>
    <submittedName>
        <fullName evidence="2">N-acetyltransferase YjcF</fullName>
        <ecNumber evidence="2">2.3.1.-</ecNumber>
    </submittedName>
</protein>
<dbReference type="PROSITE" id="PS51186">
    <property type="entry name" value="GNAT"/>
    <property type="match status" value="1"/>
</dbReference>
<keyword evidence="2" id="KW-0012">Acyltransferase</keyword>
<dbReference type="EC" id="2.3.1.-" evidence="2"/>
<feature type="domain" description="N-acetyltransferase" evidence="1">
    <location>
        <begin position="4"/>
        <end position="143"/>
    </location>
</feature>
<reference evidence="2 3" key="1">
    <citation type="submission" date="2018-02" db="EMBL/GenBank/DDBJ databases">
        <authorList>
            <person name="Rodrigo-Torres L."/>
            <person name="Arahal R. D."/>
            <person name="Lucena T."/>
        </authorList>
    </citation>
    <scope>NUCLEOTIDE SEQUENCE [LARGE SCALE GENOMIC DNA]</scope>
    <source>
        <strain evidence="2 3">CECT 9267</strain>
    </source>
</reference>
<accession>A0AAE8LV79</accession>
<proteinExistence type="predicted"/>
<dbReference type="Gene3D" id="3.40.630.30">
    <property type="match status" value="1"/>
</dbReference>
<keyword evidence="2" id="KW-0808">Transferase</keyword>
<dbReference type="InterPro" id="IPR000182">
    <property type="entry name" value="GNAT_dom"/>
</dbReference>
<sequence length="143" mass="16312">MQIKQTRDLTSPYYQDGLAIRQAVFVAEQKVPAEMEIDEFEDQALYFTGYLDEQPVATLRVLTEDNFYHVQRVATMKAYRHQGLGLELMQAAEASAKKAGHKGLILNAQVTAVPFYERLGYQATDKERFLDAGILHQEMIKII</sequence>
<dbReference type="PANTHER" id="PTHR13355">
    <property type="entry name" value="GLUCOSAMINE 6-PHOSPHATE N-ACETYLTRANSFERASE"/>
    <property type="match status" value="1"/>
</dbReference>
<dbReference type="EMBL" id="OKRC01000003">
    <property type="protein sequence ID" value="SPE20478.1"/>
    <property type="molecule type" value="Genomic_DNA"/>
</dbReference>
<evidence type="ECO:0000313" key="2">
    <source>
        <dbReference type="EMBL" id="SPE20478.1"/>
    </source>
</evidence>
<evidence type="ECO:0000313" key="3">
    <source>
        <dbReference type="Proteomes" id="UP000239650"/>
    </source>
</evidence>
<dbReference type="SUPFAM" id="SSF55729">
    <property type="entry name" value="Acyl-CoA N-acyltransferases (Nat)"/>
    <property type="match status" value="1"/>
</dbReference>
<dbReference type="Pfam" id="PF13673">
    <property type="entry name" value="Acetyltransf_10"/>
    <property type="match status" value="1"/>
</dbReference>
<dbReference type="GO" id="GO:0004343">
    <property type="term" value="F:glucosamine 6-phosphate N-acetyltransferase activity"/>
    <property type="evidence" value="ECO:0007669"/>
    <property type="project" value="TreeGrafter"/>
</dbReference>
<dbReference type="AlphaFoldDB" id="A0AAE8LV79"/>
<organism evidence="2 3">
    <name type="scientific">Latilactobacillus sakei</name>
    <name type="common">Lactobacillus sakei</name>
    <dbReference type="NCBI Taxonomy" id="1599"/>
    <lineage>
        <taxon>Bacteria</taxon>
        <taxon>Bacillati</taxon>
        <taxon>Bacillota</taxon>
        <taxon>Bacilli</taxon>
        <taxon>Lactobacillales</taxon>
        <taxon>Lactobacillaceae</taxon>
        <taxon>Latilactobacillus</taxon>
    </lineage>
</organism>
<dbReference type="PANTHER" id="PTHR13355:SF11">
    <property type="entry name" value="GLUCOSAMINE 6-PHOSPHATE N-ACETYLTRANSFERASE"/>
    <property type="match status" value="1"/>
</dbReference>
<dbReference type="CDD" id="cd04301">
    <property type="entry name" value="NAT_SF"/>
    <property type="match status" value="1"/>
</dbReference>
<dbReference type="RefSeq" id="WP_016265507.1">
    <property type="nucleotide sequence ID" value="NZ_CAKMCP010000002.1"/>
</dbReference>
<dbReference type="Proteomes" id="UP000239650">
    <property type="component" value="Unassembled WGS sequence"/>
</dbReference>
<dbReference type="InterPro" id="IPR016181">
    <property type="entry name" value="Acyl_CoA_acyltransferase"/>
</dbReference>
<dbReference type="InterPro" id="IPR039143">
    <property type="entry name" value="GNPNAT1-like"/>
</dbReference>
<name>A0AAE8LV79_LATSK</name>
<gene>
    <name evidence="2" type="primary">yjcF_1</name>
    <name evidence="2" type="ORF">LAS9267_00864</name>
</gene>
<comment type="caution">
    <text evidence="2">The sequence shown here is derived from an EMBL/GenBank/DDBJ whole genome shotgun (WGS) entry which is preliminary data.</text>
</comment>
<evidence type="ECO:0000259" key="1">
    <source>
        <dbReference type="PROSITE" id="PS51186"/>
    </source>
</evidence>